<keyword evidence="1" id="KW-0472">Membrane</keyword>
<gene>
    <name evidence="2" type="ORF">HMI49_40590</name>
</gene>
<keyword evidence="1" id="KW-0812">Transmembrane</keyword>
<evidence type="ECO:0000256" key="1">
    <source>
        <dbReference type="SAM" id="Phobius"/>
    </source>
</evidence>
<proteinExistence type="predicted"/>
<evidence type="ECO:0000313" key="3">
    <source>
        <dbReference type="Proteomes" id="UP000563426"/>
    </source>
</evidence>
<feature type="transmembrane region" description="Helical" evidence="1">
    <location>
        <begin position="27"/>
        <end position="50"/>
    </location>
</feature>
<sequence length="88" mass="9344">MAIILFIIIGWVTGLFARVVLPGLRRMGLISMLLVSMVGAIVGGMFAATFNMAGPLFVPRPHNIAGAVVGAVIAVSVVYVVQRRQVHD</sequence>
<keyword evidence="1" id="KW-1133">Transmembrane helix</keyword>
<name>A0A3A8H1S5_9BACT</name>
<organism evidence="2 3">
    <name type="scientific">Corallococcus exercitus</name>
    <dbReference type="NCBI Taxonomy" id="2316736"/>
    <lineage>
        <taxon>Bacteria</taxon>
        <taxon>Pseudomonadati</taxon>
        <taxon>Myxococcota</taxon>
        <taxon>Myxococcia</taxon>
        <taxon>Myxococcales</taxon>
        <taxon>Cystobacterineae</taxon>
        <taxon>Myxococcaceae</taxon>
        <taxon>Corallococcus</taxon>
    </lineage>
</organism>
<dbReference type="OrthoDB" id="9811343at2"/>
<feature type="transmembrane region" description="Helical" evidence="1">
    <location>
        <begin position="62"/>
        <end position="81"/>
    </location>
</feature>
<dbReference type="Proteomes" id="UP000563426">
    <property type="component" value="Unassembled WGS sequence"/>
</dbReference>
<keyword evidence="3" id="KW-1185">Reference proteome</keyword>
<dbReference type="RefSeq" id="WP_120530377.1">
    <property type="nucleotide sequence ID" value="NZ_JABFJV010000490.1"/>
</dbReference>
<comment type="caution">
    <text evidence="2">The sequence shown here is derived from an EMBL/GenBank/DDBJ whole genome shotgun (WGS) entry which is preliminary data.</text>
</comment>
<dbReference type="EMBL" id="JABFJV010000490">
    <property type="protein sequence ID" value="NOK39484.1"/>
    <property type="molecule type" value="Genomic_DNA"/>
</dbReference>
<protein>
    <submittedName>
        <fullName evidence="2">GlsB/YeaQ/YmgE family stress response membrane protein</fullName>
    </submittedName>
</protein>
<reference evidence="2 3" key="1">
    <citation type="submission" date="2020-05" db="EMBL/GenBank/DDBJ databases">
        <authorList>
            <person name="Whitworth D."/>
        </authorList>
    </citation>
    <scope>NUCLEOTIDE SEQUENCE [LARGE SCALE GENOMIC DNA]</scope>
    <source>
        <strain evidence="2 3">AB043B</strain>
    </source>
</reference>
<dbReference type="AlphaFoldDB" id="A0A3A8H1S5"/>
<accession>A0A3A8H1S5</accession>
<evidence type="ECO:0000313" key="2">
    <source>
        <dbReference type="EMBL" id="NOK39484.1"/>
    </source>
</evidence>